<sequence>MINSTPSISPSLPQHQSEEEMIQSLEQETMMKELKHLLYNIVPQQWSKIIAEIQLAINHLGGEVMTSHPIGLNDAINTLHAQVQGGTSSTSITPNTNNEPHQRSITPNTDRPITPNTLGSSEVQQQHHALSSTNEGEPRTPITPAAHSRFNASFSRKGTNAERIQLHITDQNHSILKGYLLVEGYRILGGKINFKLHKMKNSFEAEIKPNDPYTLSQVQRAHHMADYALNKMKNIDIEKYSESSNIVLEGDEDNEVDMNNNSYFSKTSKIERDVTTILSILERVMILVQQGREQLTMYGGLRFLTDEYRLSSSISEKTNIELIQQAYHPRLPKEALVEFSINNSQLHVGVYGISYTSIATSSASQLKNSNMSSESRHRHFITEDNEIGFFSEEYVSKIKVSSFSAGLDHLTNAFKMCSRLRNLLTTHGV</sequence>
<dbReference type="PANTHER" id="PTHR13618:SF1">
    <property type="entry name" value="PROTEIN ROGDI HOMOLOG"/>
    <property type="match status" value="1"/>
</dbReference>
<proteinExistence type="predicted"/>
<dbReference type="InterPro" id="IPR028241">
    <property type="entry name" value="RAVE2/Rogdi"/>
</dbReference>
<feature type="compositionally biased region" description="Polar residues" evidence="1">
    <location>
        <begin position="103"/>
        <end position="135"/>
    </location>
</feature>
<dbReference type="GeneID" id="68103291"/>
<organism evidence="2 3">
    <name type="scientific">Naegleria lovaniensis</name>
    <name type="common">Amoeba</name>
    <dbReference type="NCBI Taxonomy" id="51637"/>
    <lineage>
        <taxon>Eukaryota</taxon>
        <taxon>Discoba</taxon>
        <taxon>Heterolobosea</taxon>
        <taxon>Tetramitia</taxon>
        <taxon>Eutetramitia</taxon>
        <taxon>Vahlkampfiidae</taxon>
        <taxon>Naegleria</taxon>
    </lineage>
</organism>
<comment type="caution">
    <text evidence="2">The sequence shown here is derived from an EMBL/GenBank/DDBJ whole genome shotgun (WGS) entry which is preliminary data.</text>
</comment>
<dbReference type="Pfam" id="PF10259">
    <property type="entry name" value="Rogdi_lz"/>
    <property type="match status" value="1"/>
</dbReference>
<reference evidence="2 3" key="1">
    <citation type="journal article" date="2018" name="BMC Genomics">
        <title>The genome of Naegleria lovaniensis, the basis for a comparative approach to unravel pathogenicity factors of the human pathogenic amoeba N. fowleri.</title>
        <authorList>
            <person name="Liechti N."/>
            <person name="Schurch N."/>
            <person name="Bruggmann R."/>
            <person name="Wittwer M."/>
        </authorList>
    </citation>
    <scope>NUCLEOTIDE SEQUENCE [LARGE SCALE GENOMIC DNA]</scope>
    <source>
        <strain evidence="2 3">ATCC 30569</strain>
    </source>
</reference>
<dbReference type="EMBL" id="PYSW02000046">
    <property type="protein sequence ID" value="KAG2374267.1"/>
    <property type="molecule type" value="Genomic_DNA"/>
</dbReference>
<dbReference type="PANTHER" id="PTHR13618">
    <property type="entry name" value="LEUCINE ZIPPER CONTAINING TRANSCRIPTION FACTOR LZF1"/>
    <property type="match status" value="1"/>
</dbReference>
<dbReference type="GO" id="GO:0043291">
    <property type="term" value="C:RAVE complex"/>
    <property type="evidence" value="ECO:0007669"/>
    <property type="project" value="TreeGrafter"/>
</dbReference>
<dbReference type="RefSeq" id="XP_044543441.1">
    <property type="nucleotide sequence ID" value="XM_044686425.1"/>
</dbReference>
<evidence type="ECO:0000313" key="3">
    <source>
        <dbReference type="Proteomes" id="UP000816034"/>
    </source>
</evidence>
<feature type="compositionally biased region" description="Low complexity" evidence="1">
    <location>
        <begin position="87"/>
        <end position="98"/>
    </location>
</feature>
<dbReference type="AlphaFoldDB" id="A0AA88GAP7"/>
<gene>
    <name evidence="2" type="ORF">C9374_010837</name>
</gene>
<keyword evidence="3" id="KW-1185">Reference proteome</keyword>
<protein>
    <submittedName>
        <fullName evidence="2">Uncharacterized protein</fullName>
    </submittedName>
</protein>
<dbReference type="Proteomes" id="UP000816034">
    <property type="component" value="Unassembled WGS sequence"/>
</dbReference>
<accession>A0AA88GAP7</accession>
<evidence type="ECO:0000313" key="2">
    <source>
        <dbReference type="EMBL" id="KAG2374267.1"/>
    </source>
</evidence>
<name>A0AA88GAP7_NAELO</name>
<feature type="region of interest" description="Disordered" evidence="1">
    <location>
        <begin position="83"/>
        <end position="145"/>
    </location>
</feature>
<evidence type="ECO:0000256" key="1">
    <source>
        <dbReference type="SAM" id="MobiDB-lite"/>
    </source>
</evidence>